<dbReference type="Proteomes" id="UP000027120">
    <property type="component" value="Unassembled WGS sequence"/>
</dbReference>
<sequence>MKFYNTSINDIAYTSQMSHKHILKLIGRCLETQTVVLWSTGLWLEREESESLRDFMRHFFIQFFFIF</sequence>
<organism evidence="1 2">
    <name type="scientific">Citrus sinensis</name>
    <name type="common">Sweet orange</name>
    <name type="synonym">Citrus aurantium var. sinensis</name>
    <dbReference type="NCBI Taxonomy" id="2711"/>
    <lineage>
        <taxon>Eukaryota</taxon>
        <taxon>Viridiplantae</taxon>
        <taxon>Streptophyta</taxon>
        <taxon>Embryophyta</taxon>
        <taxon>Tracheophyta</taxon>
        <taxon>Spermatophyta</taxon>
        <taxon>Magnoliopsida</taxon>
        <taxon>eudicotyledons</taxon>
        <taxon>Gunneridae</taxon>
        <taxon>Pentapetalae</taxon>
        <taxon>rosids</taxon>
        <taxon>malvids</taxon>
        <taxon>Sapindales</taxon>
        <taxon>Rutaceae</taxon>
        <taxon>Aurantioideae</taxon>
        <taxon>Citrus</taxon>
    </lineage>
</organism>
<reference evidence="1 2" key="1">
    <citation type="submission" date="2014-04" db="EMBL/GenBank/DDBJ databases">
        <authorList>
            <consortium name="International Citrus Genome Consortium"/>
            <person name="Gmitter F."/>
            <person name="Chen C."/>
            <person name="Farmerie W."/>
            <person name="Harkins T."/>
            <person name="Desany B."/>
            <person name="Mohiuddin M."/>
            <person name="Kodira C."/>
            <person name="Borodovsky M."/>
            <person name="Lomsadze A."/>
            <person name="Burns P."/>
            <person name="Jenkins J."/>
            <person name="Prochnik S."/>
            <person name="Shu S."/>
            <person name="Chapman J."/>
            <person name="Pitluck S."/>
            <person name="Schmutz J."/>
            <person name="Rokhsar D."/>
        </authorList>
    </citation>
    <scope>NUCLEOTIDE SEQUENCE</scope>
</reference>
<gene>
    <name evidence="1" type="ORF">CISIN_1g035339mg</name>
</gene>
<evidence type="ECO:0000313" key="2">
    <source>
        <dbReference type="Proteomes" id="UP000027120"/>
    </source>
</evidence>
<dbReference type="EMBL" id="KK784921">
    <property type="protein sequence ID" value="KDO62215.1"/>
    <property type="molecule type" value="Genomic_DNA"/>
</dbReference>
<protein>
    <submittedName>
        <fullName evidence="1">Uncharacterized protein</fullName>
    </submittedName>
</protein>
<name>A0A067F7X9_CITSI</name>
<dbReference type="AlphaFoldDB" id="A0A067F7X9"/>
<evidence type="ECO:0000313" key="1">
    <source>
        <dbReference type="EMBL" id="KDO62215.1"/>
    </source>
</evidence>
<dbReference type="SMR" id="A0A067F7X9"/>
<proteinExistence type="predicted"/>
<keyword evidence="2" id="KW-1185">Reference proteome</keyword>
<accession>A0A067F7X9</accession>